<organism evidence="2 3">
    <name type="scientific">Plakobranchus ocellatus</name>
    <dbReference type="NCBI Taxonomy" id="259542"/>
    <lineage>
        <taxon>Eukaryota</taxon>
        <taxon>Metazoa</taxon>
        <taxon>Spiralia</taxon>
        <taxon>Lophotrochozoa</taxon>
        <taxon>Mollusca</taxon>
        <taxon>Gastropoda</taxon>
        <taxon>Heterobranchia</taxon>
        <taxon>Euthyneura</taxon>
        <taxon>Panpulmonata</taxon>
        <taxon>Sacoglossa</taxon>
        <taxon>Placobranchoidea</taxon>
        <taxon>Plakobranchidae</taxon>
        <taxon>Plakobranchus</taxon>
    </lineage>
</organism>
<name>A0AAV4BUB6_9GAST</name>
<gene>
    <name evidence="2" type="ORF">PoB_004923000</name>
</gene>
<sequence>METGDAVNLESFAIVLRPVWDNCCTREIAAKSFKSAGLVPFNPERVLTSGKFGPNVLYRPADKGKARSEAKEECACCSKSRVSEPATILEDHRVPAVQEPLRTPDTESPPLTTSELQQDSTLDQPCSSLYTQTPPPRVLNIQERALPPSDSAMVTATDKVQPSSSSSQSTVNMISVSDHVNSHAAHKLVNFTQLKAFRELIKFAFDDISRKEFNLYFAVLAGTEPEPSNEKFHKFVHLLKAFKESGFSDQTALSQPAKKMNLSAEDILQIPRFASSKGKRPKKTTPTVPFCITSDDFHHAMQSKLESKDQEERAKLARKAEREANKKKMAKKRS</sequence>
<feature type="compositionally biased region" description="Basic and acidic residues" evidence="1">
    <location>
        <begin position="302"/>
        <end position="326"/>
    </location>
</feature>
<dbReference type="Proteomes" id="UP000735302">
    <property type="component" value="Unassembled WGS sequence"/>
</dbReference>
<evidence type="ECO:0000313" key="3">
    <source>
        <dbReference type="Proteomes" id="UP000735302"/>
    </source>
</evidence>
<keyword evidence="3" id="KW-1185">Reference proteome</keyword>
<reference evidence="2 3" key="1">
    <citation type="journal article" date="2021" name="Elife">
        <title>Chloroplast acquisition without the gene transfer in kleptoplastic sea slugs, Plakobranchus ocellatus.</title>
        <authorList>
            <person name="Maeda T."/>
            <person name="Takahashi S."/>
            <person name="Yoshida T."/>
            <person name="Shimamura S."/>
            <person name="Takaki Y."/>
            <person name="Nagai Y."/>
            <person name="Toyoda A."/>
            <person name="Suzuki Y."/>
            <person name="Arimoto A."/>
            <person name="Ishii H."/>
            <person name="Satoh N."/>
            <person name="Nishiyama T."/>
            <person name="Hasebe M."/>
            <person name="Maruyama T."/>
            <person name="Minagawa J."/>
            <person name="Obokata J."/>
            <person name="Shigenobu S."/>
        </authorList>
    </citation>
    <scope>NUCLEOTIDE SEQUENCE [LARGE SCALE GENOMIC DNA]</scope>
</reference>
<evidence type="ECO:0000313" key="2">
    <source>
        <dbReference type="EMBL" id="GFO22725.1"/>
    </source>
</evidence>
<proteinExistence type="predicted"/>
<comment type="caution">
    <text evidence="2">The sequence shown here is derived from an EMBL/GenBank/DDBJ whole genome shotgun (WGS) entry which is preliminary data.</text>
</comment>
<feature type="region of interest" description="Disordered" evidence="1">
    <location>
        <begin position="302"/>
        <end position="334"/>
    </location>
</feature>
<dbReference type="EMBL" id="BLXT01005449">
    <property type="protein sequence ID" value="GFO22725.1"/>
    <property type="molecule type" value="Genomic_DNA"/>
</dbReference>
<dbReference type="AlphaFoldDB" id="A0AAV4BUB6"/>
<protein>
    <submittedName>
        <fullName evidence="2">Uncharacterized protein</fullName>
    </submittedName>
</protein>
<evidence type="ECO:0000256" key="1">
    <source>
        <dbReference type="SAM" id="MobiDB-lite"/>
    </source>
</evidence>
<feature type="region of interest" description="Disordered" evidence="1">
    <location>
        <begin position="87"/>
        <end position="125"/>
    </location>
</feature>
<accession>A0AAV4BUB6</accession>
<feature type="compositionally biased region" description="Polar residues" evidence="1">
    <location>
        <begin position="109"/>
        <end position="125"/>
    </location>
</feature>